<dbReference type="PANTHER" id="PTHR30341:SF0">
    <property type="entry name" value="NA(+)_H(+) ANTIPORTER NHAA"/>
    <property type="match status" value="1"/>
</dbReference>
<dbReference type="GO" id="GO:0006885">
    <property type="term" value="P:regulation of pH"/>
    <property type="evidence" value="ECO:0007669"/>
    <property type="project" value="UniProtKB-UniRule"/>
</dbReference>
<evidence type="ECO:0000256" key="7">
    <source>
        <dbReference type="ARBA" id="ARBA00023136"/>
    </source>
</evidence>
<gene>
    <name evidence="9 10" type="primary">nhaA</name>
    <name evidence="10" type="ORF">HM1_1544</name>
</gene>
<feature type="transmembrane region" description="Helical" evidence="9">
    <location>
        <begin position="21"/>
        <end position="42"/>
    </location>
</feature>
<dbReference type="RefSeq" id="WP_012282630.1">
    <property type="nucleotide sequence ID" value="NC_010337.2"/>
</dbReference>
<keyword evidence="3 9" id="KW-1003">Cell membrane</keyword>
<dbReference type="NCBIfam" id="TIGR00773">
    <property type="entry name" value="NhaA"/>
    <property type="match status" value="1"/>
</dbReference>
<comment type="function">
    <text evidence="9">Na(+)/H(+) antiporter that extrudes sodium in exchange for external protons.</text>
</comment>
<dbReference type="Proteomes" id="UP000008550">
    <property type="component" value="Chromosome"/>
</dbReference>
<evidence type="ECO:0000256" key="6">
    <source>
        <dbReference type="ARBA" id="ARBA00023053"/>
    </source>
</evidence>
<comment type="catalytic activity">
    <reaction evidence="9">
        <text>Na(+)(in) + 2 H(+)(out) = Na(+)(out) + 2 H(+)(in)</text>
        <dbReference type="Rhea" id="RHEA:29251"/>
        <dbReference type="ChEBI" id="CHEBI:15378"/>
        <dbReference type="ChEBI" id="CHEBI:29101"/>
    </reaction>
</comment>
<evidence type="ECO:0000256" key="3">
    <source>
        <dbReference type="ARBA" id="ARBA00022475"/>
    </source>
</evidence>
<organism evidence="10 11">
    <name type="scientific">Heliobacterium modesticaldum (strain ATCC 51547 / Ice1)</name>
    <dbReference type="NCBI Taxonomy" id="498761"/>
    <lineage>
        <taxon>Bacteria</taxon>
        <taxon>Bacillati</taxon>
        <taxon>Bacillota</taxon>
        <taxon>Clostridia</taxon>
        <taxon>Eubacteriales</taxon>
        <taxon>Heliobacteriaceae</taxon>
        <taxon>Heliomicrobium</taxon>
    </lineage>
</organism>
<dbReference type="InterPro" id="IPR004670">
    <property type="entry name" value="NhaA"/>
</dbReference>
<proteinExistence type="inferred from homology"/>
<evidence type="ECO:0000256" key="4">
    <source>
        <dbReference type="ARBA" id="ARBA00022692"/>
    </source>
</evidence>
<feature type="transmembrane region" description="Helical" evidence="9">
    <location>
        <begin position="341"/>
        <end position="364"/>
    </location>
</feature>
<dbReference type="Gene3D" id="1.20.1530.10">
    <property type="entry name" value="Na+/H+ antiporter like domain"/>
    <property type="match status" value="1"/>
</dbReference>
<keyword evidence="6 9" id="KW-0915">Sodium</keyword>
<evidence type="ECO:0000256" key="8">
    <source>
        <dbReference type="ARBA" id="ARBA00023201"/>
    </source>
</evidence>
<keyword evidence="9" id="KW-0406">Ion transport</keyword>
<evidence type="ECO:0000313" key="11">
    <source>
        <dbReference type="Proteomes" id="UP000008550"/>
    </source>
</evidence>
<evidence type="ECO:0000313" key="10">
    <source>
        <dbReference type="EMBL" id="ABZ84116.1"/>
    </source>
</evidence>
<keyword evidence="8 9" id="KW-0739">Sodium transport</keyword>
<dbReference type="HAMAP" id="MF_01844">
    <property type="entry name" value="NhaA"/>
    <property type="match status" value="1"/>
</dbReference>
<keyword evidence="5 9" id="KW-1133">Transmembrane helix</keyword>
<sequence>MREKALRFIKETIKRPVEAFIQTETSSSIILLVCTALALLIANSPWRPLYEAFFAQPFTIGLPGFGLSKAMILWINDGLMAIFFFVVGLEIKREILEGELSSLKKASLPIVAAIGGMVAPAVIYILFNLNLPSAGGWGIPMATDIAFALGALSLLGPQVPLALKILLIAIAIVDDLGAVLVIAFFYTETLQLSYLALAAVVGAALILLNTSGVRKITPYILLGLILWVAFLKSGIHATIAGVLLALTIPMRTIIDTEEFAERVEETIQGFHDQGKSGDTVVTEEVHSLIAQLNHLADRATSPLHRLEHALHPWVGFLIMPLFAFANAGVPLDDLSGLTTPVSLGILIGLIAGKQVGVTLFSWLAIRLGLASLPEGMTFIQLYGLSWLAGIGFTMSLFISGLAFPEAPELLNQAKVAILLASVAAGTAGFFLLKTFLPEAPSVKLHE</sequence>
<feature type="transmembrane region" description="Helical" evidence="9">
    <location>
        <begin position="310"/>
        <end position="329"/>
    </location>
</feature>
<feature type="transmembrane region" description="Helical" evidence="9">
    <location>
        <begin position="110"/>
        <end position="131"/>
    </location>
</feature>
<feature type="transmembrane region" description="Helical" evidence="9">
    <location>
        <begin position="384"/>
        <end position="403"/>
    </location>
</feature>
<evidence type="ECO:0000256" key="1">
    <source>
        <dbReference type="ARBA" id="ARBA00004429"/>
    </source>
</evidence>
<dbReference type="GO" id="GO:0005886">
    <property type="term" value="C:plasma membrane"/>
    <property type="evidence" value="ECO:0007669"/>
    <property type="project" value="UniProtKB-SubCell"/>
</dbReference>
<comment type="similarity">
    <text evidence="9">Belongs to the NhaA Na(+)/H(+) (TC 2.A.33) antiporter family.</text>
</comment>
<name>B0TD75_HELMI</name>
<dbReference type="AlphaFoldDB" id="B0TD75"/>
<dbReference type="eggNOG" id="COG3004">
    <property type="taxonomic scope" value="Bacteria"/>
</dbReference>
<feature type="transmembrane region" description="Helical" evidence="9">
    <location>
        <begin position="162"/>
        <end position="186"/>
    </location>
</feature>
<dbReference type="EMBL" id="CP000930">
    <property type="protein sequence ID" value="ABZ84116.1"/>
    <property type="molecule type" value="Genomic_DNA"/>
</dbReference>
<evidence type="ECO:0000256" key="5">
    <source>
        <dbReference type="ARBA" id="ARBA00022989"/>
    </source>
</evidence>
<protein>
    <recommendedName>
        <fullName evidence="9">Na(+)/H(+) antiporter NhaA</fullName>
    </recommendedName>
    <alternativeName>
        <fullName evidence="9">Sodium/proton antiporter NhaA</fullName>
    </alternativeName>
</protein>
<dbReference type="OrthoDB" id="9808135at2"/>
<feature type="transmembrane region" description="Helical" evidence="9">
    <location>
        <begin position="415"/>
        <end position="436"/>
    </location>
</feature>
<dbReference type="GO" id="GO:0015385">
    <property type="term" value="F:sodium:proton antiporter activity"/>
    <property type="evidence" value="ECO:0007669"/>
    <property type="project" value="UniProtKB-UniRule"/>
</dbReference>
<keyword evidence="4 9" id="KW-0812">Transmembrane</keyword>
<keyword evidence="2 9" id="KW-0050">Antiport</keyword>
<feature type="transmembrane region" description="Helical" evidence="9">
    <location>
        <begin position="220"/>
        <end position="248"/>
    </location>
</feature>
<dbReference type="InterPro" id="IPR023171">
    <property type="entry name" value="Na/H_antiporter_dom_sf"/>
</dbReference>
<keyword evidence="7 9" id="KW-0472">Membrane</keyword>
<dbReference type="Pfam" id="PF06965">
    <property type="entry name" value="Na_H_antiport_1"/>
    <property type="match status" value="1"/>
</dbReference>
<accession>B0TD75</accession>
<comment type="subcellular location">
    <subcellularLocation>
        <location evidence="1">Cell inner membrane</location>
        <topology evidence="1">Multi-pass membrane protein</topology>
    </subcellularLocation>
    <subcellularLocation>
        <location evidence="9">Cell membrane</location>
        <topology evidence="9">Multi-pass membrane protein</topology>
    </subcellularLocation>
</comment>
<reference evidence="10 11" key="1">
    <citation type="journal article" date="2008" name="J. Bacteriol.">
        <title>The genome of Heliobacterium modesticaldum, a phototrophic representative of the Firmicutes containing the simplest photosynthetic apparatus.</title>
        <authorList>
            <person name="Sattley W.M."/>
            <person name="Madigan M.T."/>
            <person name="Swingley W.D."/>
            <person name="Cheung P.C."/>
            <person name="Clocksin K.M."/>
            <person name="Conrad A.L."/>
            <person name="Dejesa L.C."/>
            <person name="Honchak B.M."/>
            <person name="Jung D.O."/>
            <person name="Karbach L.E."/>
            <person name="Kurdoglu A."/>
            <person name="Lahiri S."/>
            <person name="Mastrian S.D."/>
            <person name="Page L.E."/>
            <person name="Taylor H.L."/>
            <person name="Wang Z.T."/>
            <person name="Raymond J."/>
            <person name="Chen M."/>
            <person name="Blankenship R.E."/>
            <person name="Touchman J.W."/>
        </authorList>
    </citation>
    <scope>NUCLEOTIDE SEQUENCE [LARGE SCALE GENOMIC DNA]</scope>
    <source>
        <strain evidence="11">ATCC 51547 / Ice1</strain>
    </source>
</reference>
<dbReference type="KEGG" id="hmo:HM1_1544"/>
<evidence type="ECO:0000256" key="9">
    <source>
        <dbReference type="HAMAP-Rule" id="MF_01844"/>
    </source>
</evidence>
<keyword evidence="9" id="KW-0813">Transport</keyword>
<dbReference type="HOGENOM" id="CLU_015803_1_2_9"/>
<feature type="transmembrane region" description="Helical" evidence="9">
    <location>
        <begin position="137"/>
        <end position="155"/>
    </location>
</feature>
<keyword evidence="11" id="KW-1185">Reference proteome</keyword>
<dbReference type="PANTHER" id="PTHR30341">
    <property type="entry name" value="SODIUM ION/PROTON ANTIPORTER NHAA-RELATED"/>
    <property type="match status" value="1"/>
</dbReference>
<feature type="transmembrane region" description="Helical" evidence="9">
    <location>
        <begin position="192"/>
        <end position="208"/>
    </location>
</feature>
<feature type="transmembrane region" description="Helical" evidence="9">
    <location>
        <begin position="71"/>
        <end position="89"/>
    </location>
</feature>
<evidence type="ECO:0000256" key="2">
    <source>
        <dbReference type="ARBA" id="ARBA00022449"/>
    </source>
</evidence>